<keyword evidence="1" id="KW-0175">Coiled coil</keyword>
<organism evidence="2 3">
    <name type="scientific">Chrysochromulina tobinii</name>
    <dbReference type="NCBI Taxonomy" id="1460289"/>
    <lineage>
        <taxon>Eukaryota</taxon>
        <taxon>Haptista</taxon>
        <taxon>Haptophyta</taxon>
        <taxon>Prymnesiophyceae</taxon>
        <taxon>Prymnesiales</taxon>
        <taxon>Chrysochromulinaceae</taxon>
        <taxon>Chrysochromulina</taxon>
    </lineage>
</organism>
<name>A0A0M0JF03_9EUKA</name>
<protein>
    <submittedName>
        <fullName evidence="2">Uncharacterized protein</fullName>
    </submittedName>
</protein>
<feature type="coiled-coil region" evidence="1">
    <location>
        <begin position="327"/>
        <end position="419"/>
    </location>
</feature>
<sequence>MQEANFEASRRADRLEYERRACIAELGLLELEAELKAKHTASAEAEAAAALAEAAAARAAVARAMREAEQAKDALEATREALSCLEASAAASATANADEKTDLAAAIAAQSRAETAIKPAQEMAAAAIARREEELAARERAEQALSTARAELGRLTAEHAALADRMQLQRGQLATLVAAEQEAAAGGAASVRVPVAISAGTGAGGIYALSQLFGRPTEREVAMAHRKLTEAEAMVAVEAAEAARIPAGRLQADRAPYWADRAPGSGADVGEASAASAVASALSWAKPGSTHGSAVASALSWAKPGSTHGSDAEQDAEMALLSAKADFVRCRQQRDALQDEIEQLKSDAAAFRAKSARAEGSGAQGVGAAVEALTAELRRAKMEAAQALAEKVALGHELAEQQRLQRKAKVQRVAELEKMTALEVKLAKARETRHGVRDAAPWVRSATGGRVLGRGPGTIDAEDEGQMRMMLQAQSEQILQLVNEKEELQAKLSAAEAKLI</sequence>
<feature type="coiled-coil region" evidence="1">
    <location>
        <begin position="131"/>
        <end position="158"/>
    </location>
</feature>
<evidence type="ECO:0000313" key="3">
    <source>
        <dbReference type="Proteomes" id="UP000037460"/>
    </source>
</evidence>
<evidence type="ECO:0000313" key="2">
    <source>
        <dbReference type="EMBL" id="KOO24823.1"/>
    </source>
</evidence>
<dbReference type="Proteomes" id="UP000037460">
    <property type="component" value="Unassembled WGS sequence"/>
</dbReference>
<proteinExistence type="predicted"/>
<accession>A0A0M0JF03</accession>
<dbReference type="EMBL" id="JWZX01003049">
    <property type="protein sequence ID" value="KOO24823.1"/>
    <property type="molecule type" value="Genomic_DNA"/>
</dbReference>
<gene>
    <name evidence="2" type="ORF">Ctob_005535</name>
</gene>
<comment type="caution">
    <text evidence="2">The sequence shown here is derived from an EMBL/GenBank/DDBJ whole genome shotgun (WGS) entry which is preliminary data.</text>
</comment>
<feature type="coiled-coil region" evidence="1">
    <location>
        <begin position="471"/>
        <end position="498"/>
    </location>
</feature>
<feature type="coiled-coil region" evidence="1">
    <location>
        <begin position="28"/>
        <end position="88"/>
    </location>
</feature>
<keyword evidence="3" id="KW-1185">Reference proteome</keyword>
<dbReference type="AlphaFoldDB" id="A0A0M0JF03"/>
<evidence type="ECO:0000256" key="1">
    <source>
        <dbReference type="SAM" id="Coils"/>
    </source>
</evidence>
<reference evidence="3" key="1">
    <citation type="journal article" date="2015" name="PLoS Genet.">
        <title>Genome Sequence and Transcriptome Analyses of Chrysochromulina tobin: Metabolic Tools for Enhanced Algal Fitness in the Prominent Order Prymnesiales (Haptophyceae).</title>
        <authorList>
            <person name="Hovde B.T."/>
            <person name="Deodato C.R."/>
            <person name="Hunsperger H.M."/>
            <person name="Ryken S.A."/>
            <person name="Yost W."/>
            <person name="Jha R.K."/>
            <person name="Patterson J."/>
            <person name="Monnat R.J. Jr."/>
            <person name="Barlow S.B."/>
            <person name="Starkenburg S.R."/>
            <person name="Cattolico R.A."/>
        </authorList>
    </citation>
    <scope>NUCLEOTIDE SEQUENCE</scope>
    <source>
        <strain evidence="3">CCMP291</strain>
    </source>
</reference>